<dbReference type="GO" id="GO:0003724">
    <property type="term" value="F:RNA helicase activity"/>
    <property type="evidence" value="ECO:0007669"/>
    <property type="project" value="UniProtKB-EC"/>
</dbReference>
<evidence type="ECO:0008006" key="16">
    <source>
        <dbReference type="Google" id="ProtNLM"/>
    </source>
</evidence>
<comment type="catalytic activity">
    <reaction evidence="8">
        <text>ATP + H2O = ADP + phosphate + H(+)</text>
        <dbReference type="Rhea" id="RHEA:13065"/>
        <dbReference type="ChEBI" id="CHEBI:15377"/>
        <dbReference type="ChEBI" id="CHEBI:15378"/>
        <dbReference type="ChEBI" id="CHEBI:30616"/>
        <dbReference type="ChEBI" id="CHEBI:43474"/>
        <dbReference type="ChEBI" id="CHEBI:456216"/>
        <dbReference type="EC" id="3.6.4.13"/>
    </reaction>
</comment>
<reference evidence="14" key="1">
    <citation type="submission" date="2022-04" db="EMBL/GenBank/DDBJ databases">
        <title>A functionally conserved STORR gene fusion in Papaver species that diverged 16.8 million years ago.</title>
        <authorList>
            <person name="Catania T."/>
        </authorList>
    </citation>
    <scope>NUCLEOTIDE SEQUENCE</scope>
    <source>
        <strain evidence="14">S-188037</strain>
    </source>
</reference>
<dbReference type="PROSITE" id="PS51192">
    <property type="entry name" value="HELICASE_ATP_BIND_1"/>
    <property type="match status" value="1"/>
</dbReference>
<evidence type="ECO:0000256" key="10">
    <source>
        <dbReference type="SAM" id="MobiDB-lite"/>
    </source>
</evidence>
<dbReference type="SUPFAM" id="SSF82708">
    <property type="entry name" value="R3H domain"/>
    <property type="match status" value="1"/>
</dbReference>
<sequence length="1213" mass="134979">MSGRRKKFSNYKIPNINEATRIRITQALEDFTNSDDSPVLTFDAGMTNFERAEVHKLCRKYGLKSKSSGVADTRQVSVYKPTGGKDGMFSKKGKKNISLEFSNDSKAYLRDLFSRYPPKEDELNSVQPKKHNASADNRFRKNDDSLCRPCMDKAKFEEKVKAAFELKNHPKHKQIQEARSKLPIAVFQESIVSTVESNQVVLISGETGCGKTTQVPQYLLDYMWGKGEQCKILCTQPRRISAISVAERISWERGENVGETAGYKIRMETKGGKNSSVMFCTNGILLRVLVERGNGTGAKDENWKSRVSEFTHIVVDEIHERDHHSDFILTILRDLLPSCPNLRLILMSATLDAERFSQYFGGCPVVRVPGFTYPVRTFYLEDVLSIIKPVEGNHLDPGSTAGGMRDSKVREDHKAALDEAIDLAWSSDEFDPLLELLLSTEATSRLYNYQHSLTGASPLMVFAGKGRISDVCTLLSFGVDCNARAKDGTTALEWAERANQGEVAEIIKQHMSNVLAKSAEEQELLEKYYSSINPDFVDIVLVQRLLKKICSDSEEGAILVFVPGWDDINKIRADLLSSPFFKDSSKFIILSLHSMIPSSEQKKVFQHPPKGSRKIILSTNIAETAITIDDVVYVIDSGRMKEKNYDPYNNVSTLQSSWVSKASARQREGRAGRCRPGICYHLYSRTRASSLIEFQVPEIKRMPIEELCLKVKMIDPNCSIADFLQKTLDPPVYESVRNAIVALQQIGALTADENLTDLGQKLGSLPVHPTTSRMLFFAILMSCLDPALTLACATEHRDPFVLPIDPFEKQKALEAKAKFSSLYGGVSDHLMTVAAYECWEHGRNMGQERQFCSQYYISSNTMNMLSNLRKQLIKELIQNGFISEDISIYSQNAREPGVLHAVLVAAMYPMVGKLIRQTRGGTKTRAVTASGNNFSLLTHPYNIKSLNKQKSQILLVYDDITRGDRGMYVRDCTVVGPYPLLLLGTEMVVAPSTADSYEDDEDSSEEEDNSDASGSDEETNITVAQKHAERIMASPENAVSVVIDRWLTFESTAIDVAQIYCLRERLKAAILFKVKYPQKDLPPDLKASVDAIASILSHDGLSGIPEALKGPIKSSNPEEGQPDDSSNSTDNYLKFLWNYSIDSHNPSQLFQGGDSGGRGRQGFFANSRGRGRRGGSFANGRGRGRQGFIANNKFALKRHGGGGGADGGTRQEK</sequence>
<dbReference type="FunFam" id="3.40.50.300:FF:000860">
    <property type="entry name" value="DExH-box ATP-dependent RNA helicase DExH6"/>
    <property type="match status" value="1"/>
</dbReference>
<keyword evidence="3" id="KW-0378">Hydrolase</keyword>
<dbReference type="InterPro" id="IPR048333">
    <property type="entry name" value="HA2_WH"/>
</dbReference>
<dbReference type="InterPro" id="IPR011545">
    <property type="entry name" value="DEAD/DEAH_box_helicase_dom"/>
</dbReference>
<dbReference type="InterPro" id="IPR011709">
    <property type="entry name" value="DEAD-box_helicase_OB_fold"/>
</dbReference>
<evidence type="ECO:0000256" key="4">
    <source>
        <dbReference type="ARBA" id="ARBA00022806"/>
    </source>
</evidence>
<dbReference type="CDD" id="cd17917">
    <property type="entry name" value="DEXHc_RHA-like"/>
    <property type="match status" value="1"/>
</dbReference>
<feature type="domain" description="Helicase C-terminal" evidence="13">
    <location>
        <begin position="541"/>
        <end position="715"/>
    </location>
</feature>
<evidence type="ECO:0000256" key="2">
    <source>
        <dbReference type="ARBA" id="ARBA00022741"/>
    </source>
</evidence>
<dbReference type="PANTHER" id="PTHR18934">
    <property type="entry name" value="ATP-DEPENDENT RNA HELICASE"/>
    <property type="match status" value="1"/>
</dbReference>
<comment type="subcellular location">
    <subcellularLocation>
        <location evidence="1">Nucleus</location>
    </subcellularLocation>
</comment>
<keyword evidence="5" id="KW-0067">ATP-binding</keyword>
<dbReference type="GO" id="GO:0005524">
    <property type="term" value="F:ATP binding"/>
    <property type="evidence" value="ECO:0007669"/>
    <property type="project" value="UniProtKB-KW"/>
</dbReference>
<feature type="domain" description="Helicase ATP-binding" evidence="12">
    <location>
        <begin position="192"/>
        <end position="369"/>
    </location>
</feature>
<evidence type="ECO:0000259" key="11">
    <source>
        <dbReference type="PROSITE" id="PS51061"/>
    </source>
</evidence>
<dbReference type="InterPro" id="IPR007502">
    <property type="entry name" value="Helicase-assoc_dom"/>
</dbReference>
<dbReference type="GO" id="GO:0003677">
    <property type="term" value="F:DNA binding"/>
    <property type="evidence" value="ECO:0007669"/>
    <property type="project" value="UniProtKB-ARBA"/>
</dbReference>
<evidence type="ECO:0000256" key="3">
    <source>
        <dbReference type="ARBA" id="ARBA00022801"/>
    </source>
</evidence>
<dbReference type="Pfam" id="PF07717">
    <property type="entry name" value="OB_NTP_bind"/>
    <property type="match status" value="1"/>
</dbReference>
<dbReference type="Gene3D" id="3.40.50.300">
    <property type="entry name" value="P-loop containing nucleotide triphosphate hydrolases"/>
    <property type="match status" value="2"/>
</dbReference>
<dbReference type="PROSITE" id="PS51194">
    <property type="entry name" value="HELICASE_CTER"/>
    <property type="match status" value="1"/>
</dbReference>
<dbReference type="SMART" id="SM00487">
    <property type="entry name" value="DEXDc"/>
    <property type="match status" value="1"/>
</dbReference>
<dbReference type="InterPro" id="IPR001650">
    <property type="entry name" value="Helicase_C-like"/>
</dbReference>
<dbReference type="InterPro" id="IPR027417">
    <property type="entry name" value="P-loop_NTPase"/>
</dbReference>
<dbReference type="FunFam" id="3.30.1370.50:FF:000002">
    <property type="entry name" value="Immunoglobulin mu DNA-binding protein 2"/>
    <property type="match status" value="1"/>
</dbReference>
<feature type="compositionally biased region" description="Polar residues" evidence="10">
    <location>
        <begin position="1113"/>
        <end position="1127"/>
    </location>
</feature>
<dbReference type="InterPro" id="IPR036867">
    <property type="entry name" value="R3H_dom_sf"/>
</dbReference>
<feature type="domain" description="R3H" evidence="11">
    <location>
        <begin position="18"/>
        <end position="82"/>
    </location>
</feature>
<keyword evidence="15" id="KW-1185">Reference proteome</keyword>
<evidence type="ECO:0000259" key="12">
    <source>
        <dbReference type="PROSITE" id="PS51192"/>
    </source>
</evidence>
<dbReference type="Gene3D" id="1.25.40.20">
    <property type="entry name" value="Ankyrin repeat-containing domain"/>
    <property type="match status" value="1"/>
</dbReference>
<dbReference type="GO" id="GO:0003723">
    <property type="term" value="F:RNA binding"/>
    <property type="evidence" value="ECO:0007669"/>
    <property type="project" value="UniProtKB-KW"/>
</dbReference>
<dbReference type="SMART" id="SM00490">
    <property type="entry name" value="HELICc"/>
    <property type="match status" value="1"/>
</dbReference>
<dbReference type="PANTHER" id="PTHR18934:SF213">
    <property type="entry name" value="3'-5' RNA HELICASE YTHDC2"/>
    <property type="match status" value="1"/>
</dbReference>
<evidence type="ECO:0000256" key="5">
    <source>
        <dbReference type="ARBA" id="ARBA00022840"/>
    </source>
</evidence>
<dbReference type="EMBL" id="JAJJMB010001069">
    <property type="protein sequence ID" value="KAI3959439.1"/>
    <property type="molecule type" value="Genomic_DNA"/>
</dbReference>
<evidence type="ECO:0000256" key="9">
    <source>
        <dbReference type="ARBA" id="ARBA00060772"/>
    </source>
</evidence>
<dbReference type="Pfam" id="PF04408">
    <property type="entry name" value="WHD_HA2"/>
    <property type="match status" value="1"/>
</dbReference>
<feature type="compositionally biased region" description="Acidic residues" evidence="10">
    <location>
        <begin position="996"/>
        <end position="1019"/>
    </location>
</feature>
<dbReference type="Gene3D" id="1.20.120.1080">
    <property type="match status" value="1"/>
</dbReference>
<keyword evidence="7" id="KW-0539">Nucleus</keyword>
<feature type="region of interest" description="Disordered" evidence="10">
    <location>
        <begin position="1106"/>
        <end position="1127"/>
    </location>
</feature>
<evidence type="ECO:0000256" key="6">
    <source>
        <dbReference type="ARBA" id="ARBA00022884"/>
    </source>
</evidence>
<name>A0AAD4TJC7_9MAGN</name>
<keyword evidence="4" id="KW-0347">Helicase</keyword>
<comment type="caution">
    <text evidence="14">The sequence shown here is derived from an EMBL/GenBank/DDBJ whole genome shotgun (WGS) entry which is preliminary data.</text>
</comment>
<dbReference type="Proteomes" id="UP001202328">
    <property type="component" value="Unassembled WGS sequence"/>
</dbReference>
<dbReference type="InterPro" id="IPR014001">
    <property type="entry name" value="Helicase_ATP-bd"/>
</dbReference>
<protein>
    <recommendedName>
        <fullName evidence="16">RNA helicase</fullName>
    </recommendedName>
</protein>
<dbReference type="PROSITE" id="PS51061">
    <property type="entry name" value="R3H"/>
    <property type="match status" value="1"/>
</dbReference>
<dbReference type="Pfam" id="PF00271">
    <property type="entry name" value="Helicase_C"/>
    <property type="match status" value="1"/>
</dbReference>
<dbReference type="Pfam" id="PF01424">
    <property type="entry name" value="R3H"/>
    <property type="match status" value="1"/>
</dbReference>
<evidence type="ECO:0000256" key="8">
    <source>
        <dbReference type="ARBA" id="ARBA00047984"/>
    </source>
</evidence>
<evidence type="ECO:0000313" key="15">
    <source>
        <dbReference type="Proteomes" id="UP001202328"/>
    </source>
</evidence>
<evidence type="ECO:0000259" key="13">
    <source>
        <dbReference type="PROSITE" id="PS51194"/>
    </source>
</evidence>
<feature type="region of interest" description="Disordered" evidence="10">
    <location>
        <begin position="993"/>
        <end position="1019"/>
    </location>
</feature>
<dbReference type="GO" id="GO:0005634">
    <property type="term" value="C:nucleus"/>
    <property type="evidence" value="ECO:0007669"/>
    <property type="project" value="UniProtKB-SubCell"/>
</dbReference>
<keyword evidence="2" id="KW-0547">Nucleotide-binding</keyword>
<gene>
    <name evidence="14" type="ORF">MKW98_019029</name>
</gene>
<accession>A0AAD4TJC7</accession>
<dbReference type="SUPFAM" id="SSF52540">
    <property type="entry name" value="P-loop containing nucleoside triphosphate hydrolases"/>
    <property type="match status" value="1"/>
</dbReference>
<dbReference type="Pfam" id="PF21010">
    <property type="entry name" value="HA2_C"/>
    <property type="match status" value="1"/>
</dbReference>
<dbReference type="Pfam" id="PF00270">
    <property type="entry name" value="DEAD"/>
    <property type="match status" value="1"/>
</dbReference>
<feature type="region of interest" description="Disordered" evidence="10">
    <location>
        <begin position="1148"/>
        <end position="1184"/>
    </location>
</feature>
<dbReference type="SMART" id="SM00393">
    <property type="entry name" value="R3H"/>
    <property type="match status" value="1"/>
</dbReference>
<dbReference type="FunFam" id="3.40.50.300:FF:000526">
    <property type="entry name" value="DExH-box ATP-dependent RNA helicase DExH3"/>
    <property type="match status" value="1"/>
</dbReference>
<dbReference type="InterPro" id="IPR001374">
    <property type="entry name" value="R3H_dom"/>
</dbReference>
<dbReference type="SMART" id="SM00847">
    <property type="entry name" value="HA2"/>
    <property type="match status" value="1"/>
</dbReference>
<evidence type="ECO:0000256" key="7">
    <source>
        <dbReference type="ARBA" id="ARBA00023242"/>
    </source>
</evidence>
<dbReference type="InterPro" id="IPR036770">
    <property type="entry name" value="Ankyrin_rpt-contain_sf"/>
</dbReference>
<keyword evidence="6" id="KW-0694">RNA-binding</keyword>
<dbReference type="SUPFAM" id="SSF48403">
    <property type="entry name" value="Ankyrin repeat"/>
    <property type="match status" value="1"/>
</dbReference>
<evidence type="ECO:0000313" key="14">
    <source>
        <dbReference type="EMBL" id="KAI3959439.1"/>
    </source>
</evidence>
<comment type="similarity">
    <text evidence="9">Belongs to the DExH box helicase family.</text>
</comment>
<evidence type="ECO:0000256" key="1">
    <source>
        <dbReference type="ARBA" id="ARBA00004123"/>
    </source>
</evidence>
<dbReference type="GO" id="GO:0016787">
    <property type="term" value="F:hydrolase activity"/>
    <property type="evidence" value="ECO:0007669"/>
    <property type="project" value="UniProtKB-KW"/>
</dbReference>
<dbReference type="Gene3D" id="3.30.1370.50">
    <property type="entry name" value="R3H-like domain"/>
    <property type="match status" value="1"/>
</dbReference>
<proteinExistence type="inferred from homology"/>
<dbReference type="AlphaFoldDB" id="A0AAD4TJC7"/>
<dbReference type="CDD" id="cd18791">
    <property type="entry name" value="SF2_C_RHA"/>
    <property type="match status" value="1"/>
</dbReference>
<organism evidence="14 15">
    <name type="scientific">Papaver atlanticum</name>
    <dbReference type="NCBI Taxonomy" id="357466"/>
    <lineage>
        <taxon>Eukaryota</taxon>
        <taxon>Viridiplantae</taxon>
        <taxon>Streptophyta</taxon>
        <taxon>Embryophyta</taxon>
        <taxon>Tracheophyta</taxon>
        <taxon>Spermatophyta</taxon>
        <taxon>Magnoliopsida</taxon>
        <taxon>Ranunculales</taxon>
        <taxon>Papaveraceae</taxon>
        <taxon>Papaveroideae</taxon>
        <taxon>Papaver</taxon>
    </lineage>
</organism>